<evidence type="ECO:0000313" key="1">
    <source>
        <dbReference type="EMBL" id="KKP44333.1"/>
    </source>
</evidence>
<evidence type="ECO:0000313" key="2">
    <source>
        <dbReference type="Proteomes" id="UP000034778"/>
    </source>
</evidence>
<organism evidence="1 2">
    <name type="scientific">Candidatus Woesebacteria bacterium GW2011_GWB1_33_22</name>
    <dbReference type="NCBI Taxonomy" id="1618566"/>
    <lineage>
        <taxon>Bacteria</taxon>
        <taxon>Candidatus Woeseibacteriota</taxon>
    </lineage>
</organism>
<comment type="caution">
    <text evidence="1">The sequence shown here is derived from an EMBL/GenBank/DDBJ whole genome shotgun (WGS) entry which is preliminary data.</text>
</comment>
<gene>
    <name evidence="1" type="ORF">UR35_C0009G0044</name>
</gene>
<dbReference type="Pfam" id="PF12441">
    <property type="entry name" value="CopG_antitoxin"/>
    <property type="match status" value="1"/>
</dbReference>
<protein>
    <submittedName>
        <fullName evidence="1">Uncharacterized protein</fullName>
    </submittedName>
</protein>
<name>A0A0F9ZJE2_9BACT</name>
<dbReference type="Proteomes" id="UP000034778">
    <property type="component" value="Unassembled WGS sequence"/>
</dbReference>
<dbReference type="STRING" id="1618566.UR35_C0009G0044"/>
<accession>A0A0F9ZJE2</accession>
<reference evidence="1 2" key="1">
    <citation type="journal article" date="2015" name="Nature">
        <title>rRNA introns, odd ribosomes, and small enigmatic genomes across a large radiation of phyla.</title>
        <authorList>
            <person name="Brown C.T."/>
            <person name="Hug L.A."/>
            <person name="Thomas B.C."/>
            <person name="Sharon I."/>
            <person name="Castelle C.J."/>
            <person name="Singh A."/>
            <person name="Wilkins M.J."/>
            <person name="Williams K.H."/>
            <person name="Banfield J.F."/>
        </authorList>
    </citation>
    <scope>NUCLEOTIDE SEQUENCE [LARGE SCALE GENOMIC DNA]</scope>
</reference>
<proteinExistence type="predicted"/>
<dbReference type="EMBL" id="LBOW01000009">
    <property type="protein sequence ID" value="KKP44333.1"/>
    <property type="molecule type" value="Genomic_DNA"/>
</dbReference>
<dbReference type="AlphaFoldDB" id="A0A0F9ZJE2"/>
<sequence length="104" mass="12201">MQKNKKINKISASAVNKIPVFKNEDEERDFWANHSILDFPDDFKEVNLDFSNLKPSTRPITVRLPIFLVEDLKILANKKDVPYQSLMKVFLAEKVRQEFKASYQ</sequence>
<dbReference type="InterPro" id="IPR022148">
    <property type="entry name" value="CopG_antitoxin"/>
</dbReference>